<proteinExistence type="predicted"/>
<accession>A0A7J9GD10</accession>
<comment type="caution">
    <text evidence="1">The sequence shown here is derived from an EMBL/GenBank/DDBJ whole genome shotgun (WGS) entry which is preliminary data.</text>
</comment>
<evidence type="ECO:0000313" key="2">
    <source>
        <dbReference type="Proteomes" id="UP000593560"/>
    </source>
</evidence>
<sequence length="83" mass="9592">MLRFLSEQRFSIPTSTAMEASVLTFSRSSGALPLPYPRCCFQYAHFSQIQILMTLWCLRLLTCIRLIEPNMRALLAHGLRNMQ</sequence>
<evidence type="ECO:0000313" key="1">
    <source>
        <dbReference type="EMBL" id="MBA0795361.1"/>
    </source>
</evidence>
<dbReference type="OrthoDB" id="7851174at2759"/>
<dbReference type="EMBL" id="JABFAD010000004">
    <property type="protein sequence ID" value="MBA0795361.1"/>
    <property type="molecule type" value="Genomic_DNA"/>
</dbReference>
<reference evidence="1 2" key="1">
    <citation type="journal article" date="2019" name="Genome Biol. Evol.">
        <title>Insights into the evolution of the New World diploid cottons (Gossypium, subgenus Houzingenia) based on genome sequencing.</title>
        <authorList>
            <person name="Grover C.E."/>
            <person name="Arick M.A. 2nd"/>
            <person name="Thrash A."/>
            <person name="Conover J.L."/>
            <person name="Sanders W.S."/>
            <person name="Peterson D.G."/>
            <person name="Frelichowski J.E."/>
            <person name="Scheffler J.A."/>
            <person name="Scheffler B.E."/>
            <person name="Wendel J.F."/>
        </authorList>
    </citation>
    <scope>NUCLEOTIDE SEQUENCE [LARGE SCALE GENOMIC DNA]</scope>
    <source>
        <strain evidence="1">0</strain>
        <tissue evidence="1">Leaf</tissue>
    </source>
</reference>
<dbReference type="Proteomes" id="UP000593560">
    <property type="component" value="Unassembled WGS sequence"/>
</dbReference>
<keyword evidence="2" id="KW-1185">Reference proteome</keyword>
<protein>
    <submittedName>
        <fullName evidence="1">Uncharacterized protein</fullName>
    </submittedName>
</protein>
<gene>
    <name evidence="1" type="ORF">Gohar_006227</name>
</gene>
<name>A0A7J9GD10_9ROSI</name>
<organism evidence="1 2">
    <name type="scientific">Gossypium harknessii</name>
    <dbReference type="NCBI Taxonomy" id="34285"/>
    <lineage>
        <taxon>Eukaryota</taxon>
        <taxon>Viridiplantae</taxon>
        <taxon>Streptophyta</taxon>
        <taxon>Embryophyta</taxon>
        <taxon>Tracheophyta</taxon>
        <taxon>Spermatophyta</taxon>
        <taxon>Magnoliopsida</taxon>
        <taxon>eudicotyledons</taxon>
        <taxon>Gunneridae</taxon>
        <taxon>Pentapetalae</taxon>
        <taxon>rosids</taxon>
        <taxon>malvids</taxon>
        <taxon>Malvales</taxon>
        <taxon>Malvaceae</taxon>
        <taxon>Malvoideae</taxon>
        <taxon>Gossypium</taxon>
    </lineage>
</organism>
<dbReference type="AlphaFoldDB" id="A0A7J9GD10"/>